<dbReference type="OrthoDB" id="4888303at2759"/>
<dbReference type="AlphaFoldDB" id="A0A2T3ZP04"/>
<keyword evidence="2" id="KW-1185">Reference proteome</keyword>
<proteinExistence type="predicted"/>
<accession>A0A2T3ZP04</accession>
<sequence>MQVQDLFELFNDYNPTAVGVNSVMTYGWVCLPSLEALQTFVESVNRKEDKDGDIWTVVTDYDLTVVPVRDWSELRSNQKARVSDAS</sequence>
<reference evidence="1 2" key="1">
    <citation type="submission" date="2016-07" db="EMBL/GenBank/DDBJ databases">
        <title>Multiple horizontal gene transfer events from other fungi enriched the ability of initially mycotrophic Trichoderma (Ascomycota) to feed on dead plant biomass.</title>
        <authorList>
            <consortium name="DOE Joint Genome Institute"/>
            <person name="Aerts A."/>
            <person name="Atanasova L."/>
            <person name="Chenthamara K."/>
            <person name="Zhang J."/>
            <person name="Grujic M."/>
            <person name="Henrissat B."/>
            <person name="Kuo A."/>
            <person name="Salamov A."/>
            <person name="Lipzen A."/>
            <person name="Labutti K."/>
            <person name="Barry K."/>
            <person name="Miao Y."/>
            <person name="Rahimi M.J."/>
            <person name="Shen Q."/>
            <person name="Grigoriev I.V."/>
            <person name="Kubicek C.P."/>
            <person name="Druzhinina I.S."/>
        </authorList>
    </citation>
    <scope>NUCLEOTIDE SEQUENCE [LARGE SCALE GENOMIC DNA]</scope>
    <source>
        <strain evidence="1 2">CBS 433.97</strain>
    </source>
</reference>
<organism evidence="1 2">
    <name type="scientific">Trichoderma asperellum (strain ATCC 204424 / CBS 433.97 / NBRC 101777)</name>
    <dbReference type="NCBI Taxonomy" id="1042311"/>
    <lineage>
        <taxon>Eukaryota</taxon>
        <taxon>Fungi</taxon>
        <taxon>Dikarya</taxon>
        <taxon>Ascomycota</taxon>
        <taxon>Pezizomycotina</taxon>
        <taxon>Sordariomycetes</taxon>
        <taxon>Hypocreomycetidae</taxon>
        <taxon>Hypocreales</taxon>
        <taxon>Hypocreaceae</taxon>
        <taxon>Trichoderma</taxon>
    </lineage>
</organism>
<dbReference type="STRING" id="1042311.A0A2T3ZP04"/>
<name>A0A2T3ZP04_TRIA4</name>
<gene>
    <name evidence="1" type="ORF">M441DRAFT_126963</name>
</gene>
<dbReference type="Proteomes" id="UP000240493">
    <property type="component" value="Unassembled WGS sequence"/>
</dbReference>
<protein>
    <submittedName>
        <fullName evidence="1">Uncharacterized protein</fullName>
    </submittedName>
</protein>
<dbReference type="EMBL" id="KZ679256">
    <property type="protein sequence ID" value="PTB46529.1"/>
    <property type="molecule type" value="Genomic_DNA"/>
</dbReference>
<evidence type="ECO:0000313" key="2">
    <source>
        <dbReference type="Proteomes" id="UP000240493"/>
    </source>
</evidence>
<evidence type="ECO:0000313" key="1">
    <source>
        <dbReference type="EMBL" id="PTB46529.1"/>
    </source>
</evidence>